<reference evidence="12 13" key="1">
    <citation type="submission" date="2012-02" db="EMBL/GenBank/DDBJ databases">
        <title>Whole genome shotgun sequence of Mobilicoccus pelagius NBRC 104925.</title>
        <authorList>
            <person name="Yoshida Y."/>
            <person name="Hosoyama A."/>
            <person name="Tsuchikane K."/>
            <person name="Katsumata H."/>
            <person name="Yamazaki S."/>
            <person name="Fujita N."/>
        </authorList>
    </citation>
    <scope>NUCLEOTIDE SEQUENCE [LARGE SCALE GENOMIC DNA]</scope>
    <source>
        <strain evidence="12 13">NBRC 104925</strain>
    </source>
</reference>
<evidence type="ECO:0000256" key="10">
    <source>
        <dbReference type="PIRSR" id="PIRSR001589-3"/>
    </source>
</evidence>
<evidence type="ECO:0000256" key="5">
    <source>
        <dbReference type="ARBA" id="ARBA00022840"/>
    </source>
</evidence>
<dbReference type="CDD" id="cd00712">
    <property type="entry name" value="AsnB"/>
    <property type="match status" value="1"/>
</dbReference>
<feature type="domain" description="Glutamine amidotransferase type-2" evidence="11">
    <location>
        <begin position="2"/>
        <end position="203"/>
    </location>
</feature>
<protein>
    <recommendedName>
        <fullName evidence="3">asparagine synthase (glutamine-hydrolyzing)</fullName>
        <ecNumber evidence="3">6.3.5.4</ecNumber>
    </recommendedName>
</protein>
<dbReference type="InterPro" id="IPR017932">
    <property type="entry name" value="GATase_2_dom"/>
</dbReference>
<dbReference type="Pfam" id="PF13537">
    <property type="entry name" value="GATase_7"/>
    <property type="match status" value="1"/>
</dbReference>
<evidence type="ECO:0000256" key="6">
    <source>
        <dbReference type="ARBA" id="ARBA00022888"/>
    </source>
</evidence>
<keyword evidence="5" id="KW-0067">ATP-binding</keyword>
<dbReference type="GO" id="GO:0005524">
    <property type="term" value="F:ATP binding"/>
    <property type="evidence" value="ECO:0007669"/>
    <property type="project" value="UniProtKB-KW"/>
</dbReference>
<evidence type="ECO:0000256" key="1">
    <source>
        <dbReference type="ARBA" id="ARBA00005187"/>
    </source>
</evidence>
<keyword evidence="9" id="KW-0028">Amino-acid biosynthesis</keyword>
<comment type="caution">
    <text evidence="12">The sequence shown here is derived from an EMBL/GenBank/DDBJ whole genome shotgun (WGS) entry which is preliminary data.</text>
</comment>
<dbReference type="GO" id="GO:0004066">
    <property type="term" value="F:asparagine synthase (glutamine-hydrolyzing) activity"/>
    <property type="evidence" value="ECO:0007669"/>
    <property type="project" value="UniProtKB-EC"/>
</dbReference>
<dbReference type="PANTHER" id="PTHR43284:SF1">
    <property type="entry name" value="ASPARAGINE SYNTHETASE"/>
    <property type="match status" value="1"/>
</dbReference>
<comment type="catalytic activity">
    <reaction evidence="8">
        <text>L-aspartate + L-glutamine + ATP + H2O = L-asparagine + L-glutamate + AMP + diphosphate + H(+)</text>
        <dbReference type="Rhea" id="RHEA:12228"/>
        <dbReference type="ChEBI" id="CHEBI:15377"/>
        <dbReference type="ChEBI" id="CHEBI:15378"/>
        <dbReference type="ChEBI" id="CHEBI:29985"/>
        <dbReference type="ChEBI" id="CHEBI:29991"/>
        <dbReference type="ChEBI" id="CHEBI:30616"/>
        <dbReference type="ChEBI" id="CHEBI:33019"/>
        <dbReference type="ChEBI" id="CHEBI:58048"/>
        <dbReference type="ChEBI" id="CHEBI:58359"/>
        <dbReference type="ChEBI" id="CHEBI:456215"/>
        <dbReference type="EC" id="6.3.5.4"/>
    </reaction>
</comment>
<dbReference type="CDD" id="cd01991">
    <property type="entry name" value="Asn_synthase_B_C"/>
    <property type="match status" value="1"/>
</dbReference>
<evidence type="ECO:0000256" key="4">
    <source>
        <dbReference type="ARBA" id="ARBA00022741"/>
    </source>
</evidence>
<name>H5USD5_9MICO</name>
<gene>
    <name evidence="12" type="primary">asnB</name>
    <name evidence="12" type="ORF">MOPEL_078_00320</name>
</gene>
<comment type="pathway">
    <text evidence="1">Amino-acid biosynthesis; L-asparagine biosynthesis; L-asparagine from L-aspartate (L-Gln route): step 1/1.</text>
</comment>
<dbReference type="Gene3D" id="3.60.20.10">
    <property type="entry name" value="Glutamine Phosphoribosylpyrophosphate, subunit 1, domain 1"/>
    <property type="match status" value="1"/>
</dbReference>
<dbReference type="PIRSF" id="PIRSF001589">
    <property type="entry name" value="Asn_synthetase_glu-h"/>
    <property type="match status" value="1"/>
</dbReference>
<organism evidence="12 13">
    <name type="scientific">Mobilicoccus pelagius NBRC 104925</name>
    <dbReference type="NCBI Taxonomy" id="1089455"/>
    <lineage>
        <taxon>Bacteria</taxon>
        <taxon>Bacillati</taxon>
        <taxon>Actinomycetota</taxon>
        <taxon>Actinomycetes</taxon>
        <taxon>Micrococcales</taxon>
        <taxon>Dermatophilaceae</taxon>
        <taxon>Mobilicoccus</taxon>
    </lineage>
</organism>
<dbReference type="SUPFAM" id="SSF52402">
    <property type="entry name" value="Adenine nucleotide alpha hydrolases-like"/>
    <property type="match status" value="1"/>
</dbReference>
<keyword evidence="7 9" id="KW-0315">Glutamine amidotransferase</keyword>
<dbReference type="SUPFAM" id="SSF56235">
    <property type="entry name" value="N-terminal nucleophile aminohydrolases (Ntn hydrolases)"/>
    <property type="match status" value="1"/>
</dbReference>
<dbReference type="InterPro" id="IPR001962">
    <property type="entry name" value="Asn_synthase"/>
</dbReference>
<feature type="active site" description="For GATase activity" evidence="9">
    <location>
        <position position="2"/>
    </location>
</feature>
<comment type="similarity">
    <text evidence="2">Belongs to the asparagine synthetase family.</text>
</comment>
<dbReference type="STRING" id="1089455.MOPEL_078_00320"/>
<dbReference type="Proteomes" id="UP000004367">
    <property type="component" value="Unassembled WGS sequence"/>
</dbReference>
<dbReference type="PANTHER" id="PTHR43284">
    <property type="entry name" value="ASPARAGINE SYNTHETASE (GLUTAMINE-HYDROLYZING)"/>
    <property type="match status" value="1"/>
</dbReference>
<dbReference type="PROSITE" id="PS51278">
    <property type="entry name" value="GATASE_TYPE_2"/>
    <property type="match status" value="1"/>
</dbReference>
<evidence type="ECO:0000256" key="9">
    <source>
        <dbReference type="PIRSR" id="PIRSR001589-1"/>
    </source>
</evidence>
<dbReference type="InterPro" id="IPR051786">
    <property type="entry name" value="ASN_synthetase/amidase"/>
</dbReference>
<dbReference type="EMBL" id="BAFE01000056">
    <property type="protein sequence ID" value="GAB48643.1"/>
    <property type="molecule type" value="Genomic_DNA"/>
</dbReference>
<dbReference type="Pfam" id="PF00733">
    <property type="entry name" value="Asn_synthase"/>
    <property type="match status" value="1"/>
</dbReference>
<dbReference type="Gene3D" id="3.40.50.620">
    <property type="entry name" value="HUPs"/>
    <property type="match status" value="1"/>
</dbReference>
<evidence type="ECO:0000259" key="11">
    <source>
        <dbReference type="PROSITE" id="PS51278"/>
    </source>
</evidence>
<evidence type="ECO:0000256" key="2">
    <source>
        <dbReference type="ARBA" id="ARBA00005752"/>
    </source>
</evidence>
<evidence type="ECO:0000256" key="7">
    <source>
        <dbReference type="ARBA" id="ARBA00022962"/>
    </source>
</evidence>
<evidence type="ECO:0000313" key="13">
    <source>
        <dbReference type="Proteomes" id="UP000004367"/>
    </source>
</evidence>
<dbReference type="GO" id="GO:0006529">
    <property type="term" value="P:asparagine biosynthetic process"/>
    <property type="evidence" value="ECO:0007669"/>
    <property type="project" value="UniProtKB-KW"/>
</dbReference>
<evidence type="ECO:0000313" key="12">
    <source>
        <dbReference type="EMBL" id="GAB48643.1"/>
    </source>
</evidence>
<dbReference type="eggNOG" id="COG0367">
    <property type="taxonomic scope" value="Bacteria"/>
</dbReference>
<evidence type="ECO:0000256" key="8">
    <source>
        <dbReference type="ARBA" id="ARBA00048741"/>
    </source>
</evidence>
<proteinExistence type="inferred from homology"/>
<dbReference type="AlphaFoldDB" id="H5USD5"/>
<dbReference type="InterPro" id="IPR033738">
    <property type="entry name" value="AsnB_N"/>
</dbReference>
<dbReference type="EC" id="6.3.5.4" evidence="3"/>
<feature type="site" description="Important for beta-aspartyl-AMP intermediate formation" evidence="10">
    <location>
        <position position="356"/>
    </location>
</feature>
<dbReference type="InterPro" id="IPR014729">
    <property type="entry name" value="Rossmann-like_a/b/a_fold"/>
</dbReference>
<evidence type="ECO:0000256" key="3">
    <source>
        <dbReference type="ARBA" id="ARBA00012737"/>
    </source>
</evidence>
<dbReference type="InterPro" id="IPR029055">
    <property type="entry name" value="Ntn_hydrolases_N"/>
</dbReference>
<keyword evidence="6 9" id="KW-0061">Asparagine biosynthesis</keyword>
<keyword evidence="4" id="KW-0547">Nucleotide-binding</keyword>
<keyword evidence="13" id="KW-1185">Reference proteome</keyword>
<accession>H5USD5</accession>
<sequence>MCGVAALVGAPHIGADVDAAAAAIAGRGPDGVTRWSDESLLLVSSRLGHWDEGTAQQPFVDGRGGVAAFNGELFNLVELQDVLGRPGASEVEVLLAGVQAQGPEFLRRVDGQFALVARCTAEGPVLLARDRFGIAPLYWAQTPGGVAAGSDLGAVLALRGGDATANPAGLTAILAEWAPTGELTPFEGVHQVPPGHVVTVTPSPDGVVLGVARWVPPIGDPRSGATCDEAALDALERAVRDSVRARLRSTGTVACLLSGGIDSTIVGGFAREEGADLGLALCLQGDDLVGERQREVADALGMRLVQHELTPGEVVDTLAHYVSTRRVPLVRLGPVGMTALARRAARGGIRGVLSGEGADELFAGYDSYRLLAARAGAFGDPKRLPWAAFGAPEFGADRGPVWARSYWRGLVAFSTGAGARRVDILRPVADLLRPPLREAVLEPAAAAPMDGTGDPLEARRRLDVENLLGAYLLTVQGDHAWMEEGVELRPPYLAAPVAEWASARPVTQFVRIDQGKVPVRALLPRLAQRRPALAGLGFAKAAFRVDVSFVQRDPAAFDRLAEYAAACPDRFVDHDALTHRIEQVRAAGACSEAESELLTFAASLGILANS</sequence>
<dbReference type="OrthoDB" id="9763290at2"/>
<dbReference type="InterPro" id="IPR006426">
    <property type="entry name" value="Asn_synth_AEB"/>
</dbReference>